<organism evidence="2 3">
    <name type="scientific">Oryza sativa subsp. japonica</name>
    <name type="common">Rice</name>
    <dbReference type="NCBI Taxonomy" id="39947"/>
    <lineage>
        <taxon>Eukaryota</taxon>
        <taxon>Viridiplantae</taxon>
        <taxon>Streptophyta</taxon>
        <taxon>Embryophyta</taxon>
        <taxon>Tracheophyta</taxon>
        <taxon>Spermatophyta</taxon>
        <taxon>Magnoliopsida</taxon>
        <taxon>Liliopsida</taxon>
        <taxon>Poales</taxon>
        <taxon>Poaceae</taxon>
        <taxon>BOP clade</taxon>
        <taxon>Oryzoideae</taxon>
        <taxon>Oryzeae</taxon>
        <taxon>Oryzinae</taxon>
        <taxon>Oryza</taxon>
        <taxon>Oryza sativa</taxon>
    </lineage>
</organism>
<evidence type="ECO:0000313" key="3">
    <source>
        <dbReference type="Proteomes" id="UP000059680"/>
    </source>
</evidence>
<dbReference type="PANTHER" id="PTHR35547:SF1">
    <property type="entry name" value="OS02G0737401 PROTEIN"/>
    <property type="match status" value="1"/>
</dbReference>
<name>A0A0N7KG23_ORYSJ</name>
<dbReference type="Proteomes" id="UP000059680">
    <property type="component" value="Chromosome 2"/>
</dbReference>
<sequence>ARETPVCNRRTCVRHTHRERKSSYNGLGEEVCFATNDGGASGVGRVRIGAAVGRRQTGWSGHLRRSSVIQFLKHLYLQQLAGPGHSCQTNDPNNPSCTASANHH</sequence>
<keyword evidence="3" id="KW-1185">Reference proteome</keyword>
<proteinExistence type="predicted"/>
<feature type="compositionally biased region" description="Polar residues" evidence="1">
    <location>
        <begin position="86"/>
        <end position="104"/>
    </location>
</feature>
<evidence type="ECO:0000256" key="1">
    <source>
        <dbReference type="SAM" id="MobiDB-lite"/>
    </source>
</evidence>
<dbReference type="AlphaFoldDB" id="A0A0N7KG23"/>
<feature type="region of interest" description="Disordered" evidence="1">
    <location>
        <begin position="83"/>
        <end position="104"/>
    </location>
</feature>
<evidence type="ECO:0000313" key="2">
    <source>
        <dbReference type="EMBL" id="BAS80817.1"/>
    </source>
</evidence>
<reference evidence="3" key="1">
    <citation type="journal article" date="2005" name="Nature">
        <title>The map-based sequence of the rice genome.</title>
        <authorList>
            <consortium name="International rice genome sequencing project (IRGSP)"/>
            <person name="Matsumoto T."/>
            <person name="Wu J."/>
            <person name="Kanamori H."/>
            <person name="Katayose Y."/>
            <person name="Fujisawa M."/>
            <person name="Namiki N."/>
            <person name="Mizuno H."/>
            <person name="Yamamoto K."/>
            <person name="Antonio B.A."/>
            <person name="Baba T."/>
            <person name="Sakata K."/>
            <person name="Nagamura Y."/>
            <person name="Aoki H."/>
            <person name="Arikawa K."/>
            <person name="Arita K."/>
            <person name="Bito T."/>
            <person name="Chiden Y."/>
            <person name="Fujitsuka N."/>
            <person name="Fukunaka R."/>
            <person name="Hamada M."/>
            <person name="Harada C."/>
            <person name="Hayashi A."/>
            <person name="Hijishita S."/>
            <person name="Honda M."/>
            <person name="Hosokawa S."/>
            <person name="Ichikawa Y."/>
            <person name="Idonuma A."/>
            <person name="Iijima M."/>
            <person name="Ikeda M."/>
            <person name="Ikeno M."/>
            <person name="Ito K."/>
            <person name="Ito S."/>
            <person name="Ito T."/>
            <person name="Ito Y."/>
            <person name="Ito Y."/>
            <person name="Iwabuchi A."/>
            <person name="Kamiya K."/>
            <person name="Karasawa W."/>
            <person name="Kurita K."/>
            <person name="Katagiri S."/>
            <person name="Kikuta A."/>
            <person name="Kobayashi H."/>
            <person name="Kobayashi N."/>
            <person name="Machita K."/>
            <person name="Maehara T."/>
            <person name="Masukawa M."/>
            <person name="Mizubayashi T."/>
            <person name="Mukai Y."/>
            <person name="Nagasaki H."/>
            <person name="Nagata Y."/>
            <person name="Naito S."/>
            <person name="Nakashima M."/>
            <person name="Nakama Y."/>
            <person name="Nakamichi Y."/>
            <person name="Nakamura M."/>
            <person name="Meguro A."/>
            <person name="Negishi M."/>
            <person name="Ohta I."/>
            <person name="Ohta T."/>
            <person name="Okamoto M."/>
            <person name="Ono N."/>
            <person name="Saji S."/>
            <person name="Sakaguchi M."/>
            <person name="Sakai K."/>
            <person name="Shibata M."/>
            <person name="Shimokawa T."/>
            <person name="Song J."/>
            <person name="Takazaki Y."/>
            <person name="Terasawa K."/>
            <person name="Tsugane M."/>
            <person name="Tsuji K."/>
            <person name="Ueda S."/>
            <person name="Waki K."/>
            <person name="Yamagata H."/>
            <person name="Yamamoto M."/>
            <person name="Yamamoto S."/>
            <person name="Yamane H."/>
            <person name="Yoshiki S."/>
            <person name="Yoshihara R."/>
            <person name="Yukawa K."/>
            <person name="Zhong H."/>
            <person name="Yano M."/>
            <person name="Yuan Q."/>
            <person name="Ouyang S."/>
            <person name="Liu J."/>
            <person name="Jones K.M."/>
            <person name="Gansberger K."/>
            <person name="Moffat K."/>
            <person name="Hill J."/>
            <person name="Bera J."/>
            <person name="Fadrosh D."/>
            <person name="Jin S."/>
            <person name="Johri S."/>
            <person name="Kim M."/>
            <person name="Overton L."/>
            <person name="Reardon M."/>
            <person name="Tsitrin T."/>
            <person name="Vuong H."/>
            <person name="Weaver B."/>
            <person name="Ciecko A."/>
            <person name="Tallon L."/>
            <person name="Jackson J."/>
            <person name="Pai G."/>
            <person name="Aken S.V."/>
            <person name="Utterback T."/>
            <person name="Reidmuller S."/>
            <person name="Feldblyum T."/>
            <person name="Hsiao J."/>
            <person name="Zismann V."/>
            <person name="Iobst S."/>
            <person name="de Vazeille A.R."/>
            <person name="Buell C.R."/>
            <person name="Ying K."/>
            <person name="Li Y."/>
            <person name="Lu T."/>
            <person name="Huang Y."/>
            <person name="Zhao Q."/>
            <person name="Feng Q."/>
            <person name="Zhang L."/>
            <person name="Zhu J."/>
            <person name="Weng Q."/>
            <person name="Mu J."/>
            <person name="Lu Y."/>
            <person name="Fan D."/>
            <person name="Liu Y."/>
            <person name="Guan J."/>
            <person name="Zhang Y."/>
            <person name="Yu S."/>
            <person name="Liu X."/>
            <person name="Zhang Y."/>
            <person name="Hong G."/>
            <person name="Han B."/>
            <person name="Choisne N."/>
            <person name="Demange N."/>
            <person name="Orjeda G."/>
            <person name="Samain S."/>
            <person name="Cattolico L."/>
            <person name="Pelletier E."/>
            <person name="Couloux A."/>
            <person name="Segurens B."/>
            <person name="Wincker P."/>
            <person name="D'Hont A."/>
            <person name="Scarpelli C."/>
            <person name="Weissenbach J."/>
            <person name="Salanoubat M."/>
            <person name="Quetier F."/>
            <person name="Yu Y."/>
            <person name="Kim H.R."/>
            <person name="Rambo T."/>
            <person name="Currie J."/>
            <person name="Collura K."/>
            <person name="Luo M."/>
            <person name="Yang T."/>
            <person name="Ammiraju J.S.S."/>
            <person name="Engler F."/>
            <person name="Soderlund C."/>
            <person name="Wing R.A."/>
            <person name="Palmer L.E."/>
            <person name="de la Bastide M."/>
            <person name="Spiegel L."/>
            <person name="Nascimento L."/>
            <person name="Zutavern T."/>
            <person name="O'Shaughnessy A."/>
            <person name="Dike S."/>
            <person name="Dedhia N."/>
            <person name="Preston R."/>
            <person name="Balija V."/>
            <person name="McCombie W.R."/>
            <person name="Chow T."/>
            <person name="Chen H."/>
            <person name="Chung M."/>
            <person name="Chen C."/>
            <person name="Shaw J."/>
            <person name="Wu H."/>
            <person name="Hsiao K."/>
            <person name="Chao Y."/>
            <person name="Chu M."/>
            <person name="Cheng C."/>
            <person name="Hour A."/>
            <person name="Lee P."/>
            <person name="Lin S."/>
            <person name="Lin Y."/>
            <person name="Liou J."/>
            <person name="Liu S."/>
            <person name="Hsing Y."/>
            <person name="Raghuvanshi S."/>
            <person name="Mohanty A."/>
            <person name="Bharti A.K."/>
            <person name="Gaur A."/>
            <person name="Gupta V."/>
            <person name="Kumar D."/>
            <person name="Ravi V."/>
            <person name="Vij S."/>
            <person name="Kapur A."/>
            <person name="Khurana P."/>
            <person name="Khurana P."/>
            <person name="Khurana J.P."/>
            <person name="Tyagi A.K."/>
            <person name="Gaikwad K."/>
            <person name="Singh A."/>
            <person name="Dalal V."/>
            <person name="Srivastava S."/>
            <person name="Dixit A."/>
            <person name="Pal A.K."/>
            <person name="Ghazi I.A."/>
            <person name="Yadav M."/>
            <person name="Pandit A."/>
            <person name="Bhargava A."/>
            <person name="Sureshbabu K."/>
            <person name="Batra K."/>
            <person name="Sharma T.R."/>
            <person name="Mohapatra T."/>
            <person name="Singh N.K."/>
            <person name="Messing J."/>
            <person name="Nelson A.B."/>
            <person name="Fuks G."/>
            <person name="Kavchok S."/>
            <person name="Keizer G."/>
            <person name="Linton E."/>
            <person name="Llaca V."/>
            <person name="Song R."/>
            <person name="Tanyolac B."/>
            <person name="Young S."/>
            <person name="Ho-Il K."/>
            <person name="Hahn J.H."/>
            <person name="Sangsakoo G."/>
            <person name="Vanavichit A."/>
            <person name="de Mattos Luiz.A.T."/>
            <person name="Zimmer P.D."/>
            <person name="Malone G."/>
            <person name="Dellagostin O."/>
            <person name="de Oliveira A.C."/>
            <person name="Bevan M."/>
            <person name="Bancroft I."/>
            <person name="Minx P."/>
            <person name="Cordum H."/>
            <person name="Wilson R."/>
            <person name="Cheng Z."/>
            <person name="Jin W."/>
            <person name="Jiang J."/>
            <person name="Leong S.A."/>
            <person name="Iwama H."/>
            <person name="Gojobori T."/>
            <person name="Itoh T."/>
            <person name="Niimura Y."/>
            <person name="Fujii Y."/>
            <person name="Habara T."/>
            <person name="Sakai H."/>
            <person name="Sato Y."/>
            <person name="Wilson G."/>
            <person name="Kumar K."/>
            <person name="McCouch S."/>
            <person name="Juretic N."/>
            <person name="Hoen D."/>
            <person name="Wright S."/>
            <person name="Bruskiewich R."/>
            <person name="Bureau T."/>
            <person name="Miyao A."/>
            <person name="Hirochika H."/>
            <person name="Nishikawa T."/>
            <person name="Kadowaki K."/>
            <person name="Sugiura M."/>
            <person name="Burr B."/>
            <person name="Sasaki T."/>
        </authorList>
    </citation>
    <scope>NUCLEOTIDE SEQUENCE [LARGE SCALE GENOMIC DNA]</scope>
    <source>
        <strain evidence="3">cv. Nipponbare</strain>
    </source>
</reference>
<protein>
    <submittedName>
        <fullName evidence="2">Os02g0737401 protein</fullName>
    </submittedName>
</protein>
<gene>
    <name evidence="2" type="ordered locus">Os02g0737401</name>
    <name evidence="2" type="ORF">OSNPB_020737401</name>
</gene>
<reference evidence="2 3" key="2">
    <citation type="journal article" date="2013" name="Plant Cell Physiol.">
        <title>Rice Annotation Project Database (RAP-DB): an integrative and interactive database for rice genomics.</title>
        <authorList>
            <person name="Sakai H."/>
            <person name="Lee S.S."/>
            <person name="Tanaka T."/>
            <person name="Numa H."/>
            <person name="Kim J."/>
            <person name="Kawahara Y."/>
            <person name="Wakimoto H."/>
            <person name="Yang C.C."/>
            <person name="Iwamoto M."/>
            <person name="Abe T."/>
            <person name="Yamada Y."/>
            <person name="Muto A."/>
            <person name="Inokuchi H."/>
            <person name="Ikemura T."/>
            <person name="Matsumoto T."/>
            <person name="Sasaki T."/>
            <person name="Itoh T."/>
        </authorList>
    </citation>
    <scope>NUCLEOTIDE SEQUENCE [LARGE SCALE GENOMIC DNA]</scope>
    <source>
        <strain evidence="3">cv. Nipponbare</strain>
    </source>
</reference>
<reference evidence="2 3" key="3">
    <citation type="journal article" date="2013" name="Rice">
        <title>Improvement of the Oryza sativa Nipponbare reference genome using next generation sequence and optical map data.</title>
        <authorList>
            <person name="Kawahara Y."/>
            <person name="de la Bastide M."/>
            <person name="Hamilton J.P."/>
            <person name="Kanamori H."/>
            <person name="McCombie W.R."/>
            <person name="Ouyang S."/>
            <person name="Schwartz D.C."/>
            <person name="Tanaka T."/>
            <person name="Wu J."/>
            <person name="Zhou S."/>
            <person name="Childs K.L."/>
            <person name="Davidson R.M."/>
            <person name="Lin H."/>
            <person name="Quesada-Ocampo L."/>
            <person name="Vaillancourt B."/>
            <person name="Sakai H."/>
            <person name="Lee S.S."/>
            <person name="Kim J."/>
            <person name="Numa H."/>
            <person name="Itoh T."/>
            <person name="Buell C.R."/>
            <person name="Matsumoto T."/>
        </authorList>
    </citation>
    <scope>NUCLEOTIDE SEQUENCE [LARGE SCALE GENOMIC DNA]</scope>
    <source>
        <strain evidence="3">cv. Nipponbare</strain>
    </source>
</reference>
<dbReference type="PANTHER" id="PTHR35547">
    <property type="entry name" value="OS06G0249350 PROTEIN-RELATED"/>
    <property type="match status" value="1"/>
</dbReference>
<dbReference type="EMBL" id="AP014958">
    <property type="protein sequence ID" value="BAS80817.1"/>
    <property type="molecule type" value="Genomic_DNA"/>
</dbReference>
<dbReference type="PaxDb" id="39947-A0A0N7KG23"/>
<feature type="non-terminal residue" evidence="2">
    <location>
        <position position="1"/>
    </location>
</feature>
<accession>A0A0N7KG23</accession>
<dbReference type="InParanoid" id="A0A0N7KG23"/>
<dbReference type="Gramene" id="Os02t0737401-01">
    <property type="protein sequence ID" value="Os02t0737401-01"/>
    <property type="gene ID" value="Os02g0737401"/>
</dbReference>